<gene>
    <name evidence="2" type="ORF">BPA01_55400</name>
</gene>
<accession>A0A4Y3PNB0</accession>
<keyword evidence="3" id="KW-1185">Reference proteome</keyword>
<evidence type="ECO:0000313" key="3">
    <source>
        <dbReference type="Proteomes" id="UP000316882"/>
    </source>
</evidence>
<dbReference type="RefSeq" id="WP_244226807.1">
    <property type="nucleotide sequence ID" value="NZ_JBCMVB010000006.1"/>
</dbReference>
<feature type="domain" description="DUF4376" evidence="1">
    <location>
        <begin position="13"/>
        <end position="94"/>
    </location>
</feature>
<name>A0A4Y3PNB0_BREPA</name>
<sequence length="94" mass="10927">MVFKFSREGPNPECFKAIYTGFTSASTGRQFRFNEEDQANFNQQSTLFLLKPDLAETQWKTEDAGIVSLTREQFIEVVLEAGQHKQEQIARYWT</sequence>
<dbReference type="InterPro" id="IPR025484">
    <property type="entry name" value="DUF4376"/>
</dbReference>
<organism evidence="2 3">
    <name type="scientific">Brevibacillus parabrevis</name>
    <dbReference type="NCBI Taxonomy" id="54914"/>
    <lineage>
        <taxon>Bacteria</taxon>
        <taxon>Bacillati</taxon>
        <taxon>Bacillota</taxon>
        <taxon>Bacilli</taxon>
        <taxon>Bacillales</taxon>
        <taxon>Paenibacillaceae</taxon>
        <taxon>Brevibacillus</taxon>
    </lineage>
</organism>
<dbReference type="Pfam" id="PF14301">
    <property type="entry name" value="DUF4376"/>
    <property type="match status" value="1"/>
</dbReference>
<dbReference type="STRING" id="54914.AV540_26220"/>
<evidence type="ECO:0000259" key="1">
    <source>
        <dbReference type="Pfam" id="PF14301"/>
    </source>
</evidence>
<dbReference type="EMBL" id="BJMH01000100">
    <property type="protein sequence ID" value="GEB35960.1"/>
    <property type="molecule type" value="Genomic_DNA"/>
</dbReference>
<proteinExistence type="predicted"/>
<dbReference type="Proteomes" id="UP000316882">
    <property type="component" value="Unassembled WGS sequence"/>
</dbReference>
<evidence type="ECO:0000313" key="2">
    <source>
        <dbReference type="EMBL" id="GEB35960.1"/>
    </source>
</evidence>
<reference evidence="2 3" key="1">
    <citation type="submission" date="2019-06" db="EMBL/GenBank/DDBJ databases">
        <title>Whole genome shotgun sequence of Brevibacillus parabrevis NBRC 12334.</title>
        <authorList>
            <person name="Hosoyama A."/>
            <person name="Uohara A."/>
            <person name="Ohji S."/>
            <person name="Ichikawa N."/>
        </authorList>
    </citation>
    <scope>NUCLEOTIDE SEQUENCE [LARGE SCALE GENOMIC DNA]</scope>
    <source>
        <strain evidence="2 3">NBRC 12334</strain>
    </source>
</reference>
<comment type="caution">
    <text evidence="2">The sequence shown here is derived from an EMBL/GenBank/DDBJ whole genome shotgun (WGS) entry which is preliminary data.</text>
</comment>
<dbReference type="AlphaFoldDB" id="A0A4Y3PNB0"/>
<protein>
    <recommendedName>
        <fullName evidence="1">DUF4376 domain-containing protein</fullName>
    </recommendedName>
</protein>